<comment type="caution">
    <text evidence="1">The sequence shown here is derived from an EMBL/GenBank/DDBJ whole genome shotgun (WGS) entry which is preliminary data.</text>
</comment>
<organism evidence="1 2">
    <name type="scientific">Saccharothrix variisporea</name>
    <dbReference type="NCBI Taxonomy" id="543527"/>
    <lineage>
        <taxon>Bacteria</taxon>
        <taxon>Bacillati</taxon>
        <taxon>Actinomycetota</taxon>
        <taxon>Actinomycetes</taxon>
        <taxon>Pseudonocardiales</taxon>
        <taxon>Pseudonocardiaceae</taxon>
        <taxon>Saccharothrix</taxon>
    </lineage>
</organism>
<reference evidence="1 2" key="1">
    <citation type="submission" date="2018-10" db="EMBL/GenBank/DDBJ databases">
        <title>Sequencing the genomes of 1000 actinobacteria strains.</title>
        <authorList>
            <person name="Klenk H.-P."/>
        </authorList>
    </citation>
    <scope>NUCLEOTIDE SEQUENCE [LARGE SCALE GENOMIC DNA]</scope>
    <source>
        <strain evidence="1 2">DSM 43911</strain>
    </source>
</reference>
<name>A0A495XGH5_9PSEU</name>
<dbReference type="RefSeq" id="WP_121225240.1">
    <property type="nucleotide sequence ID" value="NZ_JBIUBA010000037.1"/>
</dbReference>
<dbReference type="EMBL" id="RBXR01000001">
    <property type="protein sequence ID" value="RKT72306.1"/>
    <property type="molecule type" value="Genomic_DNA"/>
</dbReference>
<evidence type="ECO:0000313" key="1">
    <source>
        <dbReference type="EMBL" id="RKT72306.1"/>
    </source>
</evidence>
<proteinExistence type="predicted"/>
<gene>
    <name evidence="1" type="ORF">DFJ66_5616</name>
</gene>
<keyword evidence="2" id="KW-1185">Reference proteome</keyword>
<dbReference type="InterPro" id="IPR029060">
    <property type="entry name" value="PIN-like_dom_sf"/>
</dbReference>
<dbReference type="AlphaFoldDB" id="A0A495XGH5"/>
<dbReference type="Proteomes" id="UP000272729">
    <property type="component" value="Unassembled WGS sequence"/>
</dbReference>
<evidence type="ECO:0000313" key="2">
    <source>
        <dbReference type="Proteomes" id="UP000272729"/>
    </source>
</evidence>
<accession>A0A495XGH5</accession>
<protein>
    <submittedName>
        <fullName evidence="1">Uncharacterized protein</fullName>
    </submittedName>
</protein>
<sequence>MIYLHTSTLVRLARDGDPLRALRGARLVVVSELTRAELAAAALPEGVRRRACAVLDAVEVLEVAVSDLVRELAESRPEALDADQAVHLATALVLGTGITAFACDDPVLAAAVAECGVRAVVPPFGPAA</sequence>
<dbReference type="SUPFAM" id="SSF88723">
    <property type="entry name" value="PIN domain-like"/>
    <property type="match status" value="1"/>
</dbReference>
<dbReference type="OrthoDB" id="4750219at2"/>